<evidence type="ECO:0000313" key="2">
    <source>
        <dbReference type="EMBL" id="AAK01334.1"/>
    </source>
</evidence>
<dbReference type="AlphaFoldDB" id="Q99IY8"/>
<organism evidence="2">
    <name type="scientific">uncultured bacterium Bal2-28</name>
    <dbReference type="NCBI Taxonomy" id="139000"/>
    <lineage>
        <taxon>Bacteria</taxon>
        <taxon>environmental samples</taxon>
    </lineage>
</organism>
<dbReference type="EMBL" id="AF265272">
    <property type="protein sequence ID" value="AAK01334.1"/>
    <property type="molecule type" value="Genomic_DNA"/>
</dbReference>
<dbReference type="InterPro" id="IPR018717">
    <property type="entry name" value="DUF2241"/>
</dbReference>
<name>Q99IY8_9BACT</name>
<dbReference type="SUPFAM" id="SSF55021">
    <property type="entry name" value="ACT-like"/>
    <property type="match status" value="1"/>
</dbReference>
<feature type="domain" description="DUF2241" evidence="1">
    <location>
        <begin position="1"/>
        <end position="55"/>
    </location>
</feature>
<evidence type="ECO:0000259" key="1">
    <source>
        <dbReference type="Pfam" id="PF10000"/>
    </source>
</evidence>
<sequence length="71" mass="7479">MEPVLNTGTYAFVVAEPGVQVPADQIVASVREIEGLTLVLPEPLAEKLGLPVAYSAAWITLTVNSDSQQLG</sequence>
<dbReference type="InterPro" id="IPR045865">
    <property type="entry name" value="ACT-like_dom_sf"/>
</dbReference>
<accession>Q99IY8</accession>
<dbReference type="Pfam" id="PF10000">
    <property type="entry name" value="ACT_3"/>
    <property type="match status" value="1"/>
</dbReference>
<reference evidence="2" key="1">
    <citation type="journal article" date="2001" name="Appl. Environ. Microbiol.">
        <title>Gene cassette PCR: sequence-independent recovery of entire genes from environmental DNA.</title>
        <authorList>
            <person name="Stokes H.W."/>
            <person name="Holmes A.J."/>
            <person name="Nield B.S."/>
            <person name="Holley M.P."/>
            <person name="Nevalainen K.M."/>
            <person name="Mabbutt B.C."/>
            <person name="Gillings M.R."/>
        </authorList>
    </citation>
    <scope>NUCLEOTIDE SEQUENCE</scope>
</reference>
<dbReference type="Gene3D" id="3.30.2130.10">
    <property type="entry name" value="VC0802-like"/>
    <property type="match status" value="1"/>
</dbReference>
<protein>
    <recommendedName>
        <fullName evidence="1">DUF2241 domain-containing protein</fullName>
    </recommendedName>
</protein>
<proteinExistence type="predicted"/>